<gene>
    <name evidence="6" type="ORF">CYMTET_45682</name>
</gene>
<sequence>MSQTPSGRLPVHSASGPAPLRLGGRSSLPTTKCVGGRPNFGQGSGYGAPGGAPGGPGGGQSRIIMPGGGQGGYQGGGQQDLVQGMKRIPREVAAPENGGQFYQPFRPPPSQEMDSTSNIDETFQILRERRRPWYILAKSISSLQAMGIPPNMIDDETGITGREQNEWKVAANVHAFLQEAPDIPPGVMEFFEDGAVSQLYELRVLGANERVKGAIYVAQNQCTAKEVIELTKAMKDYNIRAKAAGQEGFSDSCGDALAMKCYRDATEERYDGDVNQVIQKGLEYATSEEAKVALSRLIRLNDSEEEAEEAKVDSVTLSQDEQSFWPMPVAGDLSTITSTELIGCPHTAGDGPFRIFKPSTGYKWTCLPLFRPISLADDPVAITVSSCALLKDVKNKTLQSSQGECLLIVDRGSRTPKAAAYYLVWKKSSIVGLGGSDVEQVNVISGADISDDRDLRVGGAR</sequence>
<dbReference type="InterPro" id="IPR041358">
    <property type="entry name" value="Raf1_N"/>
</dbReference>
<dbReference type="GO" id="GO:0110102">
    <property type="term" value="P:ribulose bisphosphate carboxylase complex assembly"/>
    <property type="evidence" value="ECO:0007669"/>
    <property type="project" value="UniProtKB-ARBA"/>
</dbReference>
<dbReference type="PANTHER" id="PTHR35299">
    <property type="entry name" value="RUBISCO ACCUMULATION FACTOR 1"/>
    <property type="match status" value="1"/>
</dbReference>
<dbReference type="InterPro" id="IPR040781">
    <property type="entry name" value="Raf1_HTH"/>
</dbReference>
<feature type="domain" description="Rubisco accumulation factor 1 helix turn helix" evidence="5">
    <location>
        <begin position="119"/>
        <end position="175"/>
    </location>
</feature>
<comment type="caution">
    <text evidence="6">The sequence shown here is derived from an EMBL/GenBank/DDBJ whole genome shotgun (WGS) entry which is preliminary data.</text>
</comment>
<dbReference type="EMBL" id="LGRX02031517">
    <property type="protein sequence ID" value="KAK3244721.1"/>
    <property type="molecule type" value="Genomic_DNA"/>
</dbReference>
<dbReference type="Pfam" id="PF18578">
    <property type="entry name" value="Raf1_N"/>
    <property type="match status" value="1"/>
</dbReference>
<organism evidence="6 7">
    <name type="scientific">Cymbomonas tetramitiformis</name>
    <dbReference type="NCBI Taxonomy" id="36881"/>
    <lineage>
        <taxon>Eukaryota</taxon>
        <taxon>Viridiplantae</taxon>
        <taxon>Chlorophyta</taxon>
        <taxon>Pyramimonadophyceae</taxon>
        <taxon>Pyramimonadales</taxon>
        <taxon>Pyramimonadaceae</taxon>
        <taxon>Cymbomonas</taxon>
    </lineage>
</organism>
<dbReference type="Pfam" id="PF18087">
    <property type="entry name" value="RuBisCo_chap_C"/>
    <property type="match status" value="1"/>
</dbReference>
<dbReference type="InterPro" id="IPR040858">
    <property type="entry name" value="Raf1_C"/>
</dbReference>
<evidence type="ECO:0000313" key="7">
    <source>
        <dbReference type="Proteomes" id="UP001190700"/>
    </source>
</evidence>
<evidence type="ECO:0000259" key="4">
    <source>
        <dbReference type="Pfam" id="PF18578"/>
    </source>
</evidence>
<proteinExistence type="predicted"/>
<dbReference type="AlphaFoldDB" id="A0AAE0BXR3"/>
<dbReference type="InterPro" id="IPR037494">
    <property type="entry name" value="RAF1"/>
</dbReference>
<feature type="compositionally biased region" description="Gly residues" evidence="2">
    <location>
        <begin position="42"/>
        <end position="78"/>
    </location>
</feature>
<protein>
    <submittedName>
        <fullName evidence="6">Rik1-associated factor 1</fullName>
    </submittedName>
</protein>
<feature type="domain" description="Rubisco accumulation factor 1 C-terminal" evidence="3">
    <location>
        <begin position="315"/>
        <end position="429"/>
    </location>
</feature>
<feature type="region of interest" description="Disordered" evidence="2">
    <location>
        <begin position="97"/>
        <end position="116"/>
    </location>
</feature>
<evidence type="ECO:0000313" key="6">
    <source>
        <dbReference type="EMBL" id="KAK3244721.1"/>
    </source>
</evidence>
<feature type="domain" description="Rubisco accumulation factor 1 alpha-helical" evidence="4">
    <location>
        <begin position="192"/>
        <end position="297"/>
    </location>
</feature>
<evidence type="ECO:0000259" key="5">
    <source>
        <dbReference type="Pfam" id="PF18579"/>
    </source>
</evidence>
<feature type="region of interest" description="Disordered" evidence="2">
    <location>
        <begin position="1"/>
        <end position="79"/>
    </location>
</feature>
<dbReference type="PANTHER" id="PTHR35299:SF6">
    <property type="entry name" value="RUBISCO ACCUMULATION FACTOR 1"/>
    <property type="match status" value="1"/>
</dbReference>
<accession>A0AAE0BXR3</accession>
<dbReference type="Proteomes" id="UP001190700">
    <property type="component" value="Unassembled WGS sequence"/>
</dbReference>
<keyword evidence="1" id="KW-0143">Chaperone</keyword>
<evidence type="ECO:0000256" key="1">
    <source>
        <dbReference type="ARBA" id="ARBA00023186"/>
    </source>
</evidence>
<dbReference type="Pfam" id="PF18579">
    <property type="entry name" value="Raf1_HTH"/>
    <property type="match status" value="1"/>
</dbReference>
<keyword evidence="7" id="KW-1185">Reference proteome</keyword>
<reference evidence="6 7" key="1">
    <citation type="journal article" date="2015" name="Genome Biol. Evol.">
        <title>Comparative Genomics of a Bacterivorous Green Alga Reveals Evolutionary Causalities and Consequences of Phago-Mixotrophic Mode of Nutrition.</title>
        <authorList>
            <person name="Burns J.A."/>
            <person name="Paasch A."/>
            <person name="Narechania A."/>
            <person name="Kim E."/>
        </authorList>
    </citation>
    <scope>NUCLEOTIDE SEQUENCE [LARGE SCALE GENOMIC DNA]</scope>
    <source>
        <strain evidence="6 7">PLY_AMNH</strain>
    </source>
</reference>
<evidence type="ECO:0000259" key="3">
    <source>
        <dbReference type="Pfam" id="PF18087"/>
    </source>
</evidence>
<name>A0AAE0BXR3_9CHLO</name>
<evidence type="ECO:0000256" key="2">
    <source>
        <dbReference type="SAM" id="MobiDB-lite"/>
    </source>
</evidence>